<evidence type="ECO:0000313" key="7">
    <source>
        <dbReference type="EMBL" id="KRY42151.1"/>
    </source>
</evidence>
<dbReference type="AlphaFoldDB" id="A0A0V1BYS9"/>
<evidence type="ECO:0000313" key="8">
    <source>
        <dbReference type="Proteomes" id="UP000054776"/>
    </source>
</evidence>
<organism evidence="7 8">
    <name type="scientific">Trichinella spiralis</name>
    <name type="common">Trichina worm</name>
    <dbReference type="NCBI Taxonomy" id="6334"/>
    <lineage>
        <taxon>Eukaryota</taxon>
        <taxon>Metazoa</taxon>
        <taxon>Ecdysozoa</taxon>
        <taxon>Nematoda</taxon>
        <taxon>Enoplea</taxon>
        <taxon>Dorylaimia</taxon>
        <taxon>Trichinellida</taxon>
        <taxon>Trichinellidae</taxon>
        <taxon>Trichinella</taxon>
    </lineage>
</organism>
<comment type="similarity">
    <text evidence="1 5">Belongs to the EXO70 family.</text>
</comment>
<dbReference type="SUPFAM" id="SSF74788">
    <property type="entry name" value="Cullin repeat-like"/>
    <property type="match status" value="1"/>
</dbReference>
<dbReference type="EMBL" id="JYDH01000005">
    <property type="protein sequence ID" value="KRY42151.1"/>
    <property type="molecule type" value="Genomic_DNA"/>
</dbReference>
<evidence type="ECO:0000256" key="2">
    <source>
        <dbReference type="ARBA" id="ARBA00022448"/>
    </source>
</evidence>
<gene>
    <name evidence="7" type="primary">Exoc7</name>
    <name evidence="7" type="ORF">T01_11951</name>
</gene>
<evidence type="ECO:0000256" key="1">
    <source>
        <dbReference type="ARBA" id="ARBA00006756"/>
    </source>
</evidence>
<dbReference type="GO" id="GO:0015031">
    <property type="term" value="P:protein transport"/>
    <property type="evidence" value="ECO:0007669"/>
    <property type="project" value="UniProtKB-KW"/>
</dbReference>
<dbReference type="Gene3D" id="1.20.1280.170">
    <property type="entry name" value="Exocyst complex component Exo70"/>
    <property type="match status" value="1"/>
</dbReference>
<dbReference type="InterPro" id="IPR016159">
    <property type="entry name" value="Cullin_repeat-like_dom_sf"/>
</dbReference>
<evidence type="ECO:0000256" key="5">
    <source>
        <dbReference type="RuleBase" id="RU365026"/>
    </source>
</evidence>
<dbReference type="PANTHER" id="PTHR12542">
    <property type="entry name" value="EXOCYST COMPLEX PROTEIN EXO70"/>
    <property type="match status" value="1"/>
</dbReference>
<dbReference type="OrthoDB" id="1922221at2759"/>
<keyword evidence="3 5" id="KW-0268">Exocytosis</keyword>
<dbReference type="InterPro" id="IPR046364">
    <property type="entry name" value="Exo70_C"/>
</dbReference>
<dbReference type="PANTHER" id="PTHR12542:SF41">
    <property type="entry name" value="EXOCYST COMPLEX COMPONENT 7"/>
    <property type="match status" value="1"/>
</dbReference>
<dbReference type="InParanoid" id="A0A0V1BYS9"/>
<dbReference type="GO" id="GO:0006887">
    <property type="term" value="P:exocytosis"/>
    <property type="evidence" value="ECO:0007669"/>
    <property type="project" value="UniProtKB-KW"/>
</dbReference>
<dbReference type="STRING" id="6334.A0A0V1BYS9"/>
<keyword evidence="8" id="KW-1185">Reference proteome</keyword>
<dbReference type="FunCoup" id="A0A0V1BYS9">
    <property type="interactions" value="1587"/>
</dbReference>
<dbReference type="GO" id="GO:0000145">
    <property type="term" value="C:exocyst"/>
    <property type="evidence" value="ECO:0007669"/>
    <property type="project" value="InterPro"/>
</dbReference>
<comment type="function">
    <text evidence="5">Component of the exocyst complex involved in the docking of exocytic vesicles with fusion sites on the plasma membrane.</text>
</comment>
<evidence type="ECO:0000256" key="4">
    <source>
        <dbReference type="ARBA" id="ARBA00026169"/>
    </source>
</evidence>
<keyword evidence="2 5" id="KW-0813">Transport</keyword>
<sequence length="663" mass="76193">MMSSKEIQAKLQQEEAWLKELLANEQRNQELTSKMISILDNFDRCLSNLQSTVMPLYKKTGALQQKQHNVVSTLKLIDQTLKHYNTANETDAVLKDMSPAENVIKYIKMMEKLKSAMEFFSSNEIHKSQLERVETTFNFGCTALEQEFKVLLRRNRANFSAAQVLASIDDSYGASRLFCILYSSVSVPVGEDTEDLKALSNWLVNDSPTKDYLNIYADVACTSILKILKSIFETSRNNASVEELKLNSAATRKDSKAWMLNRKTLRQYSADLTNRRVTLAVENVTKEGALENSAESVVFLFVSFMVMFQNEGKLVDNLFRFSQSDAYVCLKSVLVKPLNYILDCAKEFLQQAHRNLGRNDLAAVFCLLPLSKYIHRSQDRFKEFMKFSEPALQERFNTILKSVDSTCVDALEKFVDHVKNDQEKFIPSDCTVHQLTSNALIFLEQLMIESQALAVVLSSQQKDSPTTVVPKLLARVLSALGLNLRNKAEFYTDSSLKAMFMLNNTSHILKTIRKVGVLQVVSEQNRDVEQYYNDQIALFKSQYMQSWINLGAILAYFQQNYCLASPLLNQRPREKEREQIKSVFSDFNRQFELITNDHRDIVVPDVNLASKLREDCQKIVLSKYRPFYEKYRQVNFTKNPDKYFKYTPESIANTIDNLFNATL</sequence>
<dbReference type="Proteomes" id="UP000054776">
    <property type="component" value="Unassembled WGS sequence"/>
</dbReference>
<name>A0A0V1BYS9_TRISP</name>
<reference evidence="7 8" key="1">
    <citation type="submission" date="2015-01" db="EMBL/GenBank/DDBJ databases">
        <title>Evolution of Trichinella species and genotypes.</title>
        <authorList>
            <person name="Korhonen P.K."/>
            <person name="Edoardo P."/>
            <person name="Giuseppe L.R."/>
            <person name="Gasser R.B."/>
        </authorList>
    </citation>
    <scope>NUCLEOTIDE SEQUENCE [LARGE SCALE GENOMIC DNA]</scope>
    <source>
        <strain evidence="7">ISS3</strain>
    </source>
</reference>
<evidence type="ECO:0000256" key="3">
    <source>
        <dbReference type="ARBA" id="ARBA00022483"/>
    </source>
</evidence>
<evidence type="ECO:0000259" key="6">
    <source>
        <dbReference type="Pfam" id="PF03081"/>
    </source>
</evidence>
<protein>
    <recommendedName>
        <fullName evidence="4 5">Exocyst complex component 7</fullName>
    </recommendedName>
    <alternativeName>
        <fullName evidence="5">Exocyst complex component Exo70</fullName>
    </alternativeName>
</protein>
<comment type="caution">
    <text evidence="7">The sequence shown here is derived from an EMBL/GenBank/DDBJ whole genome shotgun (WGS) entry which is preliminary data.</text>
</comment>
<dbReference type="Pfam" id="PF03081">
    <property type="entry name" value="Exo70_C"/>
    <property type="match status" value="1"/>
</dbReference>
<proteinExistence type="inferred from homology"/>
<dbReference type="Pfam" id="PF20669">
    <property type="entry name" value="Exo70_N"/>
    <property type="match status" value="1"/>
</dbReference>
<accession>A0A0V1BYS9</accession>
<feature type="domain" description="Exocyst complex subunit Exo70 C-terminal" evidence="6">
    <location>
        <begin position="303"/>
        <end position="656"/>
    </location>
</feature>
<dbReference type="InterPro" id="IPR004140">
    <property type="entry name" value="Exo70"/>
</dbReference>
<dbReference type="GO" id="GO:0005546">
    <property type="term" value="F:phosphatidylinositol-4,5-bisphosphate binding"/>
    <property type="evidence" value="ECO:0007669"/>
    <property type="project" value="InterPro"/>
</dbReference>
<keyword evidence="5" id="KW-0653">Protein transport</keyword>